<evidence type="ECO:0000256" key="1">
    <source>
        <dbReference type="ARBA" id="ARBA00008857"/>
    </source>
</evidence>
<accession>A0ABQ3HBS1</accession>
<dbReference type="Proteomes" id="UP000662678">
    <property type="component" value="Unassembled WGS sequence"/>
</dbReference>
<dbReference type="InterPro" id="IPR011010">
    <property type="entry name" value="DNA_brk_join_enz"/>
</dbReference>
<evidence type="ECO:0000256" key="2">
    <source>
        <dbReference type="ARBA" id="ARBA00022908"/>
    </source>
</evidence>
<evidence type="ECO:0000256" key="3">
    <source>
        <dbReference type="ARBA" id="ARBA00023125"/>
    </source>
</evidence>
<dbReference type="InterPro" id="IPR002104">
    <property type="entry name" value="Integrase_catalytic"/>
</dbReference>
<dbReference type="InterPro" id="IPR050808">
    <property type="entry name" value="Phage_Integrase"/>
</dbReference>
<feature type="domain" description="Tyr recombinase" evidence="5">
    <location>
        <begin position="204"/>
        <end position="397"/>
    </location>
</feature>
<name>A0ABQ3HBS1_9NEIS</name>
<dbReference type="Gene3D" id="3.30.160.390">
    <property type="entry name" value="Integrase, DNA-binding domain"/>
    <property type="match status" value="1"/>
</dbReference>
<comment type="caution">
    <text evidence="6">The sequence shown here is derived from an EMBL/GenBank/DDBJ whole genome shotgun (WGS) entry which is preliminary data.</text>
</comment>
<dbReference type="Pfam" id="PF22022">
    <property type="entry name" value="Phage_int_M"/>
    <property type="match status" value="1"/>
</dbReference>
<keyword evidence="4" id="KW-0233">DNA recombination</keyword>
<dbReference type="InterPro" id="IPR010998">
    <property type="entry name" value="Integrase_recombinase_N"/>
</dbReference>
<dbReference type="RefSeq" id="WP_189354435.1">
    <property type="nucleotide sequence ID" value="NZ_BMYP01000043.1"/>
</dbReference>
<dbReference type="Pfam" id="PF13356">
    <property type="entry name" value="Arm-DNA-bind_3"/>
    <property type="match status" value="1"/>
</dbReference>
<keyword evidence="7" id="KW-1185">Reference proteome</keyword>
<dbReference type="CDD" id="cd00801">
    <property type="entry name" value="INT_P4_C"/>
    <property type="match status" value="1"/>
</dbReference>
<keyword evidence="3" id="KW-0238">DNA-binding</keyword>
<dbReference type="Gene3D" id="1.10.150.130">
    <property type="match status" value="1"/>
</dbReference>
<dbReference type="PANTHER" id="PTHR30629">
    <property type="entry name" value="PROPHAGE INTEGRASE"/>
    <property type="match status" value="1"/>
</dbReference>
<dbReference type="EMBL" id="BMYP01000043">
    <property type="protein sequence ID" value="GHD80982.1"/>
    <property type="molecule type" value="Genomic_DNA"/>
</dbReference>
<dbReference type="Pfam" id="PF00589">
    <property type="entry name" value="Phage_integrase"/>
    <property type="match status" value="1"/>
</dbReference>
<dbReference type="SUPFAM" id="SSF56349">
    <property type="entry name" value="DNA breaking-rejoining enzymes"/>
    <property type="match status" value="1"/>
</dbReference>
<dbReference type="InterPro" id="IPR053876">
    <property type="entry name" value="Phage_int_M"/>
</dbReference>
<proteinExistence type="inferred from homology"/>
<evidence type="ECO:0000256" key="4">
    <source>
        <dbReference type="ARBA" id="ARBA00023172"/>
    </source>
</evidence>
<protein>
    <submittedName>
        <fullName evidence="6">Integrase</fullName>
    </submittedName>
</protein>
<sequence>MPLTKLEADKAKPRTDGKPLKLSDSLGLSLWVMPNGAKYWRLKYRWQGKEKSLALGVFPDSSLKMAREKRDEARRILANGTDPGERRKADKLAIVLAQKNSSEAIAKEWHKVKAAEWAPRHAQAVLKTLQTYLFPTLGKRPISEITAMELLTVFRGVEGAGKLDTAKRLRERCNAIFRLAVISGRAQFNPAADLVGVMMTPISKPRPSLRQEELPRFFEAINSTEGMTYQTRLLFRVLMTCFTRIGETVRAEWSHIDLDNALWTIPPENRKLKHKLKASANPHLVPLPDQIVQTFRELESFRLADNPYVFPSFRHPKRHMSEATPLKALERLGYAGRNKENGHVVTHGFRATASTILNETGFNPDAVERQLAHTEQNAVRAAYNRAQYLEERRSMLQCWADYLERVSNGDTAPPLPAAR</sequence>
<organism evidence="6 7">
    <name type="scientific">Vogesella fluminis</name>
    <dbReference type="NCBI Taxonomy" id="1069161"/>
    <lineage>
        <taxon>Bacteria</taxon>
        <taxon>Pseudomonadati</taxon>
        <taxon>Pseudomonadota</taxon>
        <taxon>Betaproteobacteria</taxon>
        <taxon>Neisseriales</taxon>
        <taxon>Chromobacteriaceae</taxon>
        <taxon>Vogesella</taxon>
    </lineage>
</organism>
<dbReference type="InterPro" id="IPR013762">
    <property type="entry name" value="Integrase-like_cat_sf"/>
</dbReference>
<dbReference type="InterPro" id="IPR025166">
    <property type="entry name" value="Integrase_DNA_bind_dom"/>
</dbReference>
<comment type="similarity">
    <text evidence="1">Belongs to the 'phage' integrase family.</text>
</comment>
<keyword evidence="2" id="KW-0229">DNA integration</keyword>
<dbReference type="PANTHER" id="PTHR30629:SF2">
    <property type="entry name" value="PROPHAGE INTEGRASE INTS-RELATED"/>
    <property type="match status" value="1"/>
</dbReference>
<gene>
    <name evidence="6" type="ORF">GCM10011419_26340</name>
</gene>
<dbReference type="Gene3D" id="1.10.443.10">
    <property type="entry name" value="Intergrase catalytic core"/>
    <property type="match status" value="1"/>
</dbReference>
<reference evidence="7" key="1">
    <citation type="journal article" date="2019" name="Int. J. Syst. Evol. Microbiol.">
        <title>The Global Catalogue of Microorganisms (GCM) 10K type strain sequencing project: providing services to taxonomists for standard genome sequencing and annotation.</title>
        <authorList>
            <consortium name="The Broad Institute Genomics Platform"/>
            <consortium name="The Broad Institute Genome Sequencing Center for Infectious Disease"/>
            <person name="Wu L."/>
            <person name="Ma J."/>
        </authorList>
    </citation>
    <scope>NUCLEOTIDE SEQUENCE [LARGE SCALE GENOMIC DNA]</scope>
    <source>
        <strain evidence="7">KCTC 23713</strain>
    </source>
</reference>
<dbReference type="InterPro" id="IPR038488">
    <property type="entry name" value="Integrase_DNA-bd_sf"/>
</dbReference>
<evidence type="ECO:0000313" key="7">
    <source>
        <dbReference type="Proteomes" id="UP000662678"/>
    </source>
</evidence>
<dbReference type="PROSITE" id="PS51898">
    <property type="entry name" value="TYR_RECOMBINASE"/>
    <property type="match status" value="1"/>
</dbReference>
<evidence type="ECO:0000313" key="6">
    <source>
        <dbReference type="EMBL" id="GHD80982.1"/>
    </source>
</evidence>
<evidence type="ECO:0000259" key="5">
    <source>
        <dbReference type="PROSITE" id="PS51898"/>
    </source>
</evidence>